<accession>A0A4Y2F551</accession>
<comment type="caution">
    <text evidence="2">The sequence shown here is derived from an EMBL/GenBank/DDBJ whole genome shotgun (WGS) entry which is preliminary data.</text>
</comment>
<dbReference type="AlphaFoldDB" id="A0A4Y2F551"/>
<evidence type="ECO:0000313" key="2">
    <source>
        <dbReference type="EMBL" id="GBM35668.1"/>
    </source>
</evidence>
<reference evidence="2 3" key="1">
    <citation type="journal article" date="2019" name="Sci. Rep.">
        <title>Orb-weaving spider Araneus ventricosus genome elucidates the spidroin gene catalogue.</title>
        <authorList>
            <person name="Kono N."/>
            <person name="Nakamura H."/>
            <person name="Ohtoshi R."/>
            <person name="Moran D.A.P."/>
            <person name="Shinohara A."/>
            <person name="Yoshida Y."/>
            <person name="Fujiwara M."/>
            <person name="Mori M."/>
            <person name="Tomita M."/>
            <person name="Arakawa K."/>
        </authorList>
    </citation>
    <scope>NUCLEOTIDE SEQUENCE [LARGE SCALE GENOMIC DNA]</scope>
</reference>
<evidence type="ECO:0000256" key="1">
    <source>
        <dbReference type="SAM" id="MobiDB-lite"/>
    </source>
</evidence>
<dbReference type="EMBL" id="BGPR01000790">
    <property type="protein sequence ID" value="GBM35668.1"/>
    <property type="molecule type" value="Genomic_DNA"/>
</dbReference>
<dbReference type="Proteomes" id="UP000499080">
    <property type="component" value="Unassembled WGS sequence"/>
</dbReference>
<name>A0A4Y2F551_ARAVE</name>
<protein>
    <submittedName>
        <fullName evidence="2">Uncharacterized protein</fullName>
    </submittedName>
</protein>
<organism evidence="2 3">
    <name type="scientific">Araneus ventricosus</name>
    <name type="common">Orbweaver spider</name>
    <name type="synonym">Epeira ventricosa</name>
    <dbReference type="NCBI Taxonomy" id="182803"/>
    <lineage>
        <taxon>Eukaryota</taxon>
        <taxon>Metazoa</taxon>
        <taxon>Ecdysozoa</taxon>
        <taxon>Arthropoda</taxon>
        <taxon>Chelicerata</taxon>
        <taxon>Arachnida</taxon>
        <taxon>Araneae</taxon>
        <taxon>Araneomorphae</taxon>
        <taxon>Entelegynae</taxon>
        <taxon>Araneoidea</taxon>
        <taxon>Araneidae</taxon>
        <taxon>Araneus</taxon>
    </lineage>
</organism>
<keyword evidence="3" id="KW-1185">Reference proteome</keyword>
<proteinExistence type="predicted"/>
<evidence type="ECO:0000313" key="3">
    <source>
        <dbReference type="Proteomes" id="UP000499080"/>
    </source>
</evidence>
<feature type="region of interest" description="Disordered" evidence="1">
    <location>
        <begin position="64"/>
        <end position="87"/>
    </location>
</feature>
<sequence length="87" mass="9844">MLLLIDDREMPIYVRKESMLPEPDGNGSLYSSHKSPVYSVVISTPCFEPTQELFWDRSHNFELGSDDEDDTRAGTPSPNFHTKCPPA</sequence>
<gene>
    <name evidence="2" type="ORF">AVEN_97871_1</name>
</gene>